<organism evidence="7 8">
    <name type="scientific">Coemansia pectinata</name>
    <dbReference type="NCBI Taxonomy" id="1052879"/>
    <lineage>
        <taxon>Eukaryota</taxon>
        <taxon>Fungi</taxon>
        <taxon>Fungi incertae sedis</taxon>
        <taxon>Zoopagomycota</taxon>
        <taxon>Kickxellomycotina</taxon>
        <taxon>Kickxellomycetes</taxon>
        <taxon>Kickxellales</taxon>
        <taxon>Kickxellaceae</taxon>
        <taxon>Coemansia</taxon>
    </lineage>
</organism>
<evidence type="ECO:0000313" key="7">
    <source>
        <dbReference type="EMBL" id="KAJ2745931.1"/>
    </source>
</evidence>
<dbReference type="PANTHER" id="PTHR13314:SF2">
    <property type="entry name" value="CALCIUM CHANNEL FLOWER HOMOLOG"/>
    <property type="match status" value="1"/>
</dbReference>
<feature type="transmembrane region" description="Helical" evidence="6">
    <location>
        <begin position="12"/>
        <end position="33"/>
    </location>
</feature>
<sequence length="153" mass="16497">MAFVEELRTGNFSLYGQWLALLSGVLLIVLGSVTFLAHVIFSILAIIFGVVCIIIEIPLLMKLFPTGPAFDRAFGGLKNHWWRFVAYLVFAIVMWASLAKGGGILAIGAVTVTMAAGCYLIAAVKKQSKITTTMLGGTGVQSHYFDTRNAVPV</sequence>
<proteinExistence type="inferred from homology"/>
<comment type="caution">
    <text evidence="7">The sequence shown here is derived from an EMBL/GenBank/DDBJ whole genome shotgun (WGS) entry which is preliminary data.</text>
</comment>
<name>A0A9W8GPE6_9FUNG</name>
<evidence type="ECO:0000256" key="4">
    <source>
        <dbReference type="ARBA" id="ARBA00022989"/>
    </source>
</evidence>
<evidence type="ECO:0000256" key="5">
    <source>
        <dbReference type="ARBA" id="ARBA00023136"/>
    </source>
</evidence>
<dbReference type="AlphaFoldDB" id="A0A9W8GPE6"/>
<dbReference type="Pfam" id="PF10233">
    <property type="entry name" value="Cg6151-P"/>
    <property type="match status" value="1"/>
</dbReference>
<dbReference type="GO" id="GO:0016020">
    <property type="term" value="C:membrane"/>
    <property type="evidence" value="ECO:0007669"/>
    <property type="project" value="InterPro"/>
</dbReference>
<dbReference type="Proteomes" id="UP001140011">
    <property type="component" value="Unassembled WGS sequence"/>
</dbReference>
<dbReference type="SMART" id="SM01077">
    <property type="entry name" value="Cg6151-P"/>
    <property type="match status" value="1"/>
</dbReference>
<evidence type="ECO:0000256" key="1">
    <source>
        <dbReference type="ARBA" id="ARBA00004127"/>
    </source>
</evidence>
<feature type="transmembrane region" description="Helical" evidence="6">
    <location>
        <begin position="104"/>
        <end position="124"/>
    </location>
</feature>
<keyword evidence="3 6" id="KW-0812">Transmembrane</keyword>
<keyword evidence="5 6" id="KW-0472">Membrane</keyword>
<dbReference type="OrthoDB" id="5591789at2759"/>
<keyword evidence="8" id="KW-1185">Reference proteome</keyword>
<evidence type="ECO:0000256" key="2">
    <source>
        <dbReference type="ARBA" id="ARBA00005738"/>
    </source>
</evidence>
<keyword evidence="4 6" id="KW-1133">Transmembrane helix</keyword>
<evidence type="ECO:0000256" key="6">
    <source>
        <dbReference type="SAM" id="Phobius"/>
    </source>
</evidence>
<dbReference type="InterPro" id="IPR019365">
    <property type="entry name" value="TVP18/Ca-channel_flower"/>
</dbReference>
<gene>
    <name evidence="7" type="primary">TVP18</name>
    <name evidence="7" type="ORF">GGI19_006461</name>
</gene>
<feature type="transmembrane region" description="Helical" evidence="6">
    <location>
        <begin position="39"/>
        <end position="60"/>
    </location>
</feature>
<evidence type="ECO:0000313" key="8">
    <source>
        <dbReference type="Proteomes" id="UP001140011"/>
    </source>
</evidence>
<dbReference type="GO" id="GO:0012505">
    <property type="term" value="C:endomembrane system"/>
    <property type="evidence" value="ECO:0007669"/>
    <property type="project" value="UniProtKB-SubCell"/>
</dbReference>
<dbReference type="PANTHER" id="PTHR13314">
    <property type="entry name" value="CALCIUM CHANNEL FLOWER HOMOLOG"/>
    <property type="match status" value="1"/>
</dbReference>
<protein>
    <submittedName>
        <fullName evidence="7">Golgi apparatus membrane protein tvp18</fullName>
    </submittedName>
</protein>
<evidence type="ECO:0000256" key="3">
    <source>
        <dbReference type="ARBA" id="ARBA00022692"/>
    </source>
</evidence>
<accession>A0A9W8GPE6</accession>
<dbReference type="GO" id="GO:0016192">
    <property type="term" value="P:vesicle-mediated transport"/>
    <property type="evidence" value="ECO:0007669"/>
    <property type="project" value="TreeGrafter"/>
</dbReference>
<feature type="transmembrane region" description="Helical" evidence="6">
    <location>
        <begin position="81"/>
        <end position="98"/>
    </location>
</feature>
<comment type="similarity">
    <text evidence="2">Belongs to the TVP18 family.</text>
</comment>
<comment type="subcellular location">
    <subcellularLocation>
        <location evidence="1">Endomembrane system</location>
        <topology evidence="1">Multi-pass membrane protein</topology>
    </subcellularLocation>
</comment>
<reference evidence="7" key="1">
    <citation type="submission" date="2022-07" db="EMBL/GenBank/DDBJ databases">
        <title>Phylogenomic reconstructions and comparative analyses of Kickxellomycotina fungi.</title>
        <authorList>
            <person name="Reynolds N.K."/>
            <person name="Stajich J.E."/>
            <person name="Barry K."/>
            <person name="Grigoriev I.V."/>
            <person name="Crous P."/>
            <person name="Smith M.E."/>
        </authorList>
    </citation>
    <scope>NUCLEOTIDE SEQUENCE</scope>
    <source>
        <strain evidence="7">BCRC 34297</strain>
    </source>
</reference>
<dbReference type="EMBL" id="JANBUH010001404">
    <property type="protein sequence ID" value="KAJ2745931.1"/>
    <property type="molecule type" value="Genomic_DNA"/>
</dbReference>